<comment type="cofactor">
    <cofactor evidence="1">
        <name>a divalent metal cation</name>
        <dbReference type="ChEBI" id="CHEBI:60240"/>
    </cofactor>
</comment>
<evidence type="ECO:0000313" key="4">
    <source>
        <dbReference type="EMBL" id="MBY86897.1"/>
    </source>
</evidence>
<accession>A0A2S2RA22</accession>
<dbReference type="Proteomes" id="UP000694846">
    <property type="component" value="Unplaced"/>
</dbReference>
<sequence>MAMADADGIFTLVDVGDIGRNSDGSVFRNSSIGKRLKRGGLNVPSPNCLPGSRNQEAFPYYCVADEAFPLLPTLLRPFPKKVLNDVKNIFNFRLSRGRKSVECAFGMLTSKFRVFEVPMACDETCVIAVVKAACVLHNFIRLREGKKYQPSNFNVTQVLPEIPDGSVLQPSTTQTPAVRLHRYI</sequence>
<dbReference type="EMBL" id="GGMS01017694">
    <property type="protein sequence ID" value="MBY86897.1"/>
    <property type="molecule type" value="Transcribed_RNA"/>
</dbReference>
<keyword evidence="5" id="KW-1185">Reference proteome</keyword>
<dbReference type="GO" id="GO:0046872">
    <property type="term" value="F:metal ion binding"/>
    <property type="evidence" value="ECO:0007669"/>
    <property type="project" value="UniProtKB-KW"/>
</dbReference>
<feature type="domain" description="DDE Tnp4" evidence="3">
    <location>
        <begin position="2"/>
        <end position="138"/>
    </location>
</feature>
<evidence type="ECO:0000256" key="2">
    <source>
        <dbReference type="ARBA" id="ARBA00022723"/>
    </source>
</evidence>
<evidence type="ECO:0000313" key="6">
    <source>
        <dbReference type="RefSeq" id="XP_025419624.1"/>
    </source>
</evidence>
<evidence type="ECO:0000259" key="3">
    <source>
        <dbReference type="Pfam" id="PF13359"/>
    </source>
</evidence>
<protein>
    <submittedName>
        <fullName evidence="6">Uncharacterized protein LOC112689956</fullName>
    </submittedName>
</protein>
<reference evidence="6" key="2">
    <citation type="submission" date="2025-04" db="UniProtKB">
        <authorList>
            <consortium name="RefSeq"/>
        </authorList>
    </citation>
    <scope>IDENTIFICATION</scope>
    <source>
        <tissue evidence="6">Whole body</tissue>
    </source>
</reference>
<dbReference type="AlphaFoldDB" id="A0A2S2RA22"/>
<name>A0A2S2RA22_9HEMI</name>
<keyword evidence="2" id="KW-0479">Metal-binding</keyword>
<dbReference type="RefSeq" id="XP_025419624.1">
    <property type="nucleotide sequence ID" value="XM_025563839.1"/>
</dbReference>
<dbReference type="Pfam" id="PF13359">
    <property type="entry name" value="DDE_Tnp_4"/>
    <property type="match status" value="1"/>
</dbReference>
<evidence type="ECO:0000313" key="5">
    <source>
        <dbReference type="Proteomes" id="UP000694846"/>
    </source>
</evidence>
<dbReference type="InterPro" id="IPR027806">
    <property type="entry name" value="HARBI1_dom"/>
</dbReference>
<reference evidence="4" key="1">
    <citation type="submission" date="2018-04" db="EMBL/GenBank/DDBJ databases">
        <title>Transcriptome assembly of Sipha flava.</title>
        <authorList>
            <person name="Scully E.D."/>
            <person name="Geib S.M."/>
            <person name="Palmer N.A."/>
            <person name="Koch K."/>
            <person name="Bradshaw J."/>
            <person name="Heng-Moss T."/>
            <person name="Sarath G."/>
        </authorList>
    </citation>
    <scope>NUCLEOTIDE SEQUENCE</scope>
</reference>
<evidence type="ECO:0000256" key="1">
    <source>
        <dbReference type="ARBA" id="ARBA00001968"/>
    </source>
</evidence>
<dbReference type="GeneID" id="112689956"/>
<dbReference type="OrthoDB" id="6604793at2759"/>
<proteinExistence type="predicted"/>
<gene>
    <name evidence="6" type="primary">LOC112689956</name>
    <name evidence="4" type="ORF">g.173002</name>
</gene>
<organism evidence="4">
    <name type="scientific">Sipha flava</name>
    <name type="common">yellow sugarcane aphid</name>
    <dbReference type="NCBI Taxonomy" id="143950"/>
    <lineage>
        <taxon>Eukaryota</taxon>
        <taxon>Metazoa</taxon>
        <taxon>Ecdysozoa</taxon>
        <taxon>Arthropoda</taxon>
        <taxon>Hexapoda</taxon>
        <taxon>Insecta</taxon>
        <taxon>Pterygota</taxon>
        <taxon>Neoptera</taxon>
        <taxon>Paraneoptera</taxon>
        <taxon>Hemiptera</taxon>
        <taxon>Sternorrhyncha</taxon>
        <taxon>Aphidomorpha</taxon>
        <taxon>Aphidoidea</taxon>
        <taxon>Aphididae</taxon>
        <taxon>Sipha</taxon>
    </lineage>
</organism>